<evidence type="ECO:0000256" key="2">
    <source>
        <dbReference type="ARBA" id="ARBA00004305"/>
    </source>
</evidence>
<evidence type="ECO:0000256" key="10">
    <source>
        <dbReference type="ARBA" id="ARBA00022946"/>
    </source>
</evidence>
<evidence type="ECO:0000256" key="4">
    <source>
        <dbReference type="ARBA" id="ARBA00012441"/>
    </source>
</evidence>
<dbReference type="InterPro" id="IPR045090">
    <property type="entry name" value="Pept_M3A_M3B"/>
</dbReference>
<accession>A0AAE8MWQ6</accession>
<evidence type="ECO:0000256" key="14">
    <source>
        <dbReference type="ARBA" id="ARBA00032470"/>
    </source>
</evidence>
<evidence type="ECO:0000313" key="18">
    <source>
        <dbReference type="Proteomes" id="UP001187682"/>
    </source>
</evidence>
<comment type="similarity">
    <text evidence="3 15">Belongs to the peptidase M3 family.</text>
</comment>
<dbReference type="InterPro" id="IPR024077">
    <property type="entry name" value="Neurolysin/TOP_dom2"/>
</dbReference>
<dbReference type="AlphaFoldDB" id="A0AAE8MWQ6"/>
<dbReference type="GO" id="GO:0006518">
    <property type="term" value="P:peptide metabolic process"/>
    <property type="evidence" value="ECO:0007669"/>
    <property type="project" value="TreeGrafter"/>
</dbReference>
<evidence type="ECO:0000256" key="3">
    <source>
        <dbReference type="ARBA" id="ARBA00006040"/>
    </source>
</evidence>
<reference evidence="17" key="1">
    <citation type="submission" date="2018-03" db="EMBL/GenBank/DDBJ databases">
        <authorList>
            <person name="Guldener U."/>
        </authorList>
    </citation>
    <scope>NUCLEOTIDE SEQUENCE</scope>
</reference>
<keyword evidence="9 15" id="KW-0862">Zinc</keyword>
<keyword evidence="7 15" id="KW-0479">Metal-binding</keyword>
<dbReference type="GO" id="GO:0004222">
    <property type="term" value="F:metalloendopeptidase activity"/>
    <property type="evidence" value="ECO:0007669"/>
    <property type="project" value="UniProtKB-EC"/>
</dbReference>
<dbReference type="Proteomes" id="UP001187682">
    <property type="component" value="Unassembled WGS sequence"/>
</dbReference>
<dbReference type="PANTHER" id="PTHR11804:SF79">
    <property type="entry name" value="MITOCHONDRIAL INTERMEDIATE PEPTIDASE"/>
    <property type="match status" value="1"/>
</dbReference>
<dbReference type="InterPro" id="IPR024079">
    <property type="entry name" value="MetalloPept_cat_dom_sf"/>
</dbReference>
<keyword evidence="12" id="KW-0496">Mitochondrion</keyword>
<dbReference type="Pfam" id="PF01432">
    <property type="entry name" value="Peptidase_M3"/>
    <property type="match status" value="1"/>
</dbReference>
<dbReference type="EC" id="3.4.24.59" evidence="4"/>
<organism evidence="17 18">
    <name type="scientific">Cephalotrichum gorgonifer</name>
    <dbReference type="NCBI Taxonomy" id="2041049"/>
    <lineage>
        <taxon>Eukaryota</taxon>
        <taxon>Fungi</taxon>
        <taxon>Dikarya</taxon>
        <taxon>Ascomycota</taxon>
        <taxon>Pezizomycotina</taxon>
        <taxon>Sordariomycetes</taxon>
        <taxon>Hypocreomycetidae</taxon>
        <taxon>Microascales</taxon>
        <taxon>Microascaceae</taxon>
        <taxon>Cephalotrichum</taxon>
    </lineage>
</organism>
<evidence type="ECO:0000256" key="6">
    <source>
        <dbReference type="ARBA" id="ARBA00022670"/>
    </source>
</evidence>
<evidence type="ECO:0000256" key="7">
    <source>
        <dbReference type="ARBA" id="ARBA00022723"/>
    </source>
</evidence>
<dbReference type="EMBL" id="ONZQ02000004">
    <property type="protein sequence ID" value="SPO00952.1"/>
    <property type="molecule type" value="Genomic_DNA"/>
</dbReference>
<evidence type="ECO:0000256" key="15">
    <source>
        <dbReference type="RuleBase" id="RU003435"/>
    </source>
</evidence>
<evidence type="ECO:0000256" key="13">
    <source>
        <dbReference type="ARBA" id="ARBA00025208"/>
    </source>
</evidence>
<dbReference type="CDD" id="cd06457">
    <property type="entry name" value="M3A_MIP"/>
    <property type="match status" value="1"/>
</dbReference>
<evidence type="ECO:0000256" key="12">
    <source>
        <dbReference type="ARBA" id="ARBA00023128"/>
    </source>
</evidence>
<dbReference type="Gene3D" id="1.10.1370.10">
    <property type="entry name" value="Neurolysin, domain 3"/>
    <property type="match status" value="1"/>
</dbReference>
<evidence type="ECO:0000256" key="11">
    <source>
        <dbReference type="ARBA" id="ARBA00023049"/>
    </source>
</evidence>
<evidence type="ECO:0000256" key="1">
    <source>
        <dbReference type="ARBA" id="ARBA00000436"/>
    </source>
</evidence>
<keyword evidence="8 15" id="KW-0378">Hydrolase</keyword>
<gene>
    <name evidence="17" type="ORF">DNG_03700</name>
</gene>
<evidence type="ECO:0000259" key="16">
    <source>
        <dbReference type="Pfam" id="PF01432"/>
    </source>
</evidence>
<dbReference type="GO" id="GO:0005759">
    <property type="term" value="C:mitochondrial matrix"/>
    <property type="evidence" value="ECO:0007669"/>
    <property type="project" value="UniProtKB-SubCell"/>
</dbReference>
<dbReference type="InterPro" id="IPR033851">
    <property type="entry name" value="M3A_MIP"/>
</dbReference>
<name>A0AAE8MWQ6_9PEZI</name>
<comment type="catalytic activity">
    <reaction evidence="1">
        <text>Release of an N-terminal octapeptide as second stage of processing of some proteins imported into the mitochondrion.</text>
        <dbReference type="EC" id="3.4.24.59"/>
    </reaction>
</comment>
<comment type="cofactor">
    <cofactor evidence="15">
        <name>Zn(2+)</name>
        <dbReference type="ChEBI" id="CHEBI:29105"/>
    </cofactor>
    <text evidence="15">Binds 1 zinc ion.</text>
</comment>
<feature type="domain" description="Peptidase M3A/M3B catalytic" evidence="16">
    <location>
        <begin position="297"/>
        <end position="790"/>
    </location>
</feature>
<keyword evidence="11 15" id="KW-0482">Metalloprotease</keyword>
<comment type="caution">
    <text evidence="17">The sequence shown here is derived from an EMBL/GenBank/DDBJ whole genome shotgun (WGS) entry which is preliminary data.</text>
</comment>
<dbReference type="GO" id="GO:0006627">
    <property type="term" value="P:protein processing involved in protein targeting to mitochondrion"/>
    <property type="evidence" value="ECO:0007669"/>
    <property type="project" value="TreeGrafter"/>
</dbReference>
<protein>
    <recommendedName>
        <fullName evidence="5">Mitochondrial intermediate peptidase</fullName>
        <ecNumber evidence="4">3.4.24.59</ecNumber>
    </recommendedName>
    <alternativeName>
        <fullName evidence="14">Octapeptidyl aminopeptidase</fullName>
    </alternativeName>
</protein>
<dbReference type="PANTHER" id="PTHR11804">
    <property type="entry name" value="PROTEASE M3 THIMET OLIGOPEPTIDASE-RELATED"/>
    <property type="match status" value="1"/>
</dbReference>
<dbReference type="Gene3D" id="3.40.390.10">
    <property type="entry name" value="Collagenase (Catalytic Domain)"/>
    <property type="match status" value="1"/>
</dbReference>
<dbReference type="GO" id="GO:0046872">
    <property type="term" value="F:metal ion binding"/>
    <property type="evidence" value="ECO:0007669"/>
    <property type="project" value="UniProtKB-UniRule"/>
</dbReference>
<keyword evidence="10" id="KW-0809">Transit peptide</keyword>
<proteinExistence type="inferred from homology"/>
<evidence type="ECO:0000256" key="5">
    <source>
        <dbReference type="ARBA" id="ARBA00018046"/>
    </source>
</evidence>
<dbReference type="InterPro" id="IPR001567">
    <property type="entry name" value="Pept_M3A_M3B_dom"/>
</dbReference>
<dbReference type="SUPFAM" id="SSF55486">
    <property type="entry name" value="Metalloproteases ('zincins'), catalytic domain"/>
    <property type="match status" value="1"/>
</dbReference>
<keyword evidence="18" id="KW-1185">Reference proteome</keyword>
<evidence type="ECO:0000256" key="8">
    <source>
        <dbReference type="ARBA" id="ARBA00022801"/>
    </source>
</evidence>
<comment type="function">
    <text evidence="13">Cleaves proteins, imported into the mitochondrion, to their mature size. While most mitochondrial precursor proteins are processed to the mature form in one step by mitochondrial processing peptidase (MPP), the sequential cleavage by MIP of an octapeptide after initial processing by MPP is a required step for a subgroup of nuclear-encoded precursor proteins destined for the matrix or the inner membrane.</text>
</comment>
<sequence length="801" mass="88853">MFQAAAPRLRAYSTRHRLTVYALPRSQPWACNSRISLGARDTQRASFSTAPDDAEHDVIREVFDHSTTSKSWFPNLRDLSRHRPRGASAGLFKNRYLTRPEGFHLFASRNIQKASVLVDRVLNASSVEEYRAVVRNLDRLSDLLCRVLDLCDFVRMTHPDPAFQAGASDAWGAVYQYMNQLNTTTGLNDQLCKALEDPDVTSAWTEEEMIVAKTLRVDFEKSAVHLPENVRDRFVDLSQQISELGSEFVGTMAPAKSHVEILTAKSSGLDPALVKSMSRGGIMRLRAVGGTSAAAVRKAKDEDTRKALYLASHTASRRTVALLEEMLRLRMEVASLTRFESYAHQHLQDRMMAKSPAAVMHFLKALQKNNAPVVLQELADLAAAKRNLLGSQDAEIHAWDSEFCKNSVRQSMKRELGDASVQSAQLSNYFSVGTVIKGLSILYSRLYGIRFVPRETSPGEVWHPEVQRLDVVSEKGNLVAVLYCDLFARAGKSPNPAHYTVRCSRDILDDEIAEAVEDTHLQGAAIFETPEAAANDGMEAVREDGVLKQLPTIVLVCDFAPPAGHMPSVLSVRNVETLFHEMGHAVHSILARTSFQNVAGTRCATDLAELPSTLMEHFAVDPTVLGLFARHWKTGDALPYGQLAAKVRLSNRFEGLDTERQIILAMVDQAYHSPAAGSPSFDSTTVYHQVQAEYAVGPKDDPSTSWQGFFGHLHGYGSTYYSYLFDRVLAERVWRVVFKAGEGGAAVSRENGEWLKENLLKWGGGRDPWKCLADTLKDERIAEGDEKAMAVVGSWGLKEGR</sequence>
<keyword evidence="6 15" id="KW-0645">Protease</keyword>
<comment type="subcellular location">
    <subcellularLocation>
        <location evidence="2">Mitochondrion matrix</location>
    </subcellularLocation>
</comment>
<evidence type="ECO:0000256" key="9">
    <source>
        <dbReference type="ARBA" id="ARBA00022833"/>
    </source>
</evidence>
<evidence type="ECO:0000313" key="17">
    <source>
        <dbReference type="EMBL" id="SPO00952.1"/>
    </source>
</evidence>